<feature type="compositionally biased region" description="Basic and acidic residues" evidence="3">
    <location>
        <begin position="402"/>
        <end position="411"/>
    </location>
</feature>
<dbReference type="SUPFAM" id="SSF48452">
    <property type="entry name" value="TPR-like"/>
    <property type="match status" value="1"/>
</dbReference>
<dbReference type="Gene3D" id="1.25.40.10">
    <property type="entry name" value="Tetratricopeptide repeat domain"/>
    <property type="match status" value="1"/>
</dbReference>
<dbReference type="Pfam" id="PF13424">
    <property type="entry name" value="TPR_12"/>
    <property type="match status" value="1"/>
</dbReference>
<feature type="compositionally biased region" description="Basic residues" evidence="3">
    <location>
        <begin position="412"/>
        <end position="423"/>
    </location>
</feature>
<dbReference type="PANTHER" id="PTHR45641:SF19">
    <property type="entry name" value="NEPHROCYSTIN-3"/>
    <property type="match status" value="1"/>
</dbReference>
<dbReference type="EMBL" id="RRYP01004722">
    <property type="protein sequence ID" value="TNV82641.1"/>
    <property type="molecule type" value="Genomic_DNA"/>
</dbReference>
<evidence type="ECO:0000256" key="2">
    <source>
        <dbReference type="ARBA" id="ARBA00022803"/>
    </source>
</evidence>
<feature type="region of interest" description="Disordered" evidence="3">
    <location>
        <begin position="397"/>
        <end position="445"/>
    </location>
</feature>
<feature type="compositionally biased region" description="Basic residues" evidence="3">
    <location>
        <begin position="695"/>
        <end position="709"/>
    </location>
</feature>
<dbReference type="InterPro" id="IPR011990">
    <property type="entry name" value="TPR-like_helical_dom_sf"/>
</dbReference>
<evidence type="ECO:0000313" key="5">
    <source>
        <dbReference type="Proteomes" id="UP000785679"/>
    </source>
</evidence>
<organism evidence="4 5">
    <name type="scientific">Halteria grandinella</name>
    <dbReference type="NCBI Taxonomy" id="5974"/>
    <lineage>
        <taxon>Eukaryota</taxon>
        <taxon>Sar</taxon>
        <taxon>Alveolata</taxon>
        <taxon>Ciliophora</taxon>
        <taxon>Intramacronucleata</taxon>
        <taxon>Spirotrichea</taxon>
        <taxon>Stichotrichia</taxon>
        <taxon>Sporadotrichida</taxon>
        <taxon>Halteriidae</taxon>
        <taxon>Halteria</taxon>
    </lineage>
</organism>
<keyword evidence="1" id="KW-0677">Repeat</keyword>
<dbReference type="Proteomes" id="UP000785679">
    <property type="component" value="Unassembled WGS sequence"/>
</dbReference>
<gene>
    <name evidence="4" type="ORF">FGO68_gene8258</name>
</gene>
<keyword evidence="5" id="KW-1185">Reference proteome</keyword>
<feature type="region of interest" description="Disordered" evidence="3">
    <location>
        <begin position="308"/>
        <end position="336"/>
    </location>
</feature>
<keyword evidence="2" id="KW-0802">TPR repeat</keyword>
<reference evidence="4" key="1">
    <citation type="submission" date="2019-06" db="EMBL/GenBank/DDBJ databases">
        <authorList>
            <person name="Zheng W."/>
        </authorList>
    </citation>
    <scope>NUCLEOTIDE SEQUENCE</scope>
    <source>
        <strain evidence="4">QDHG01</strain>
    </source>
</reference>
<name>A0A8J8T5U0_HALGN</name>
<dbReference type="AlphaFoldDB" id="A0A8J8T5U0"/>
<accession>A0A8J8T5U0</accession>
<sequence length="709" mass="81182">MASSEQHAKILRKTEEARLDQLYQTKCDEDGLMNISQFFLFVVERNMITNKNGLDIFYTAFKEACGGPDVVFLDHTKFHYAIYLLAKTLFHKEESPIEAMFSQLLTDRIMTSDSRLVGGRVPKIDEDTIRILSEEAIIVYLNYLDQLKGLYTQFIHQNFNAGKKVMSWKDTADKNLPMITRCFVKMARVKELIPHMFNIEDMQSYLKATIPPITGEEYQFFENNEVIRFYEQDMAAPVVVCEPRVGEPGLLFHEFIFLLSRIAIANVNTSGNVSGKLNDFFSEKLGFQRVIDVLRARVTFDDITRKVNQSDDEGEGYGSEEGEEDEEWDSDGYGGELDENQRKLMEFLAKKADEEKDFILDYDHIIAELESTLPAIPGKPEVEQVNPRPYKLPRILFGKLMPKGDDDGDGGKKKKKQAKKAPARKKDEPPPKPIKWADAPREPPPVTLDLIRQARKDIVENVFPSNIRGEMCNSGVAPCIIKEVYYPPDAPHSIATLVESAIVYQNTGYYEQAIDCFERARHGWREQMQVQKLRNEVELYFEMSLGSVYESCGKDDIALSCYMRAKKINLVYNHPDQAFPFCGLGSVLFHTDEPAWALRCYLRAREIREERLGGDTVDTATVYNNLGCCMYMLERNQECLAYFELAQAIMECELGPSHERTMTAARNIMKAKRTVLDIKPQFKQLWTTALPHPAPKAKKGKKKKGKKKK</sequence>
<protein>
    <recommendedName>
        <fullName evidence="6">Tetratricopeptide repeat protein</fullName>
    </recommendedName>
</protein>
<evidence type="ECO:0000256" key="3">
    <source>
        <dbReference type="SAM" id="MobiDB-lite"/>
    </source>
</evidence>
<comment type="caution">
    <text evidence="4">The sequence shown here is derived from an EMBL/GenBank/DDBJ whole genome shotgun (WGS) entry which is preliminary data.</text>
</comment>
<evidence type="ECO:0000256" key="1">
    <source>
        <dbReference type="ARBA" id="ARBA00022737"/>
    </source>
</evidence>
<dbReference type="PANTHER" id="PTHR45641">
    <property type="entry name" value="TETRATRICOPEPTIDE REPEAT PROTEIN (AFU_ORTHOLOGUE AFUA_6G03870)"/>
    <property type="match status" value="1"/>
</dbReference>
<evidence type="ECO:0008006" key="6">
    <source>
        <dbReference type="Google" id="ProtNLM"/>
    </source>
</evidence>
<dbReference type="InterPro" id="IPR019734">
    <property type="entry name" value="TPR_rpt"/>
</dbReference>
<proteinExistence type="predicted"/>
<feature type="compositionally biased region" description="Acidic residues" evidence="3">
    <location>
        <begin position="310"/>
        <end position="330"/>
    </location>
</feature>
<evidence type="ECO:0000313" key="4">
    <source>
        <dbReference type="EMBL" id="TNV82641.1"/>
    </source>
</evidence>
<dbReference type="OrthoDB" id="626167at2759"/>
<feature type="region of interest" description="Disordered" evidence="3">
    <location>
        <begin position="690"/>
        <end position="709"/>
    </location>
</feature>
<dbReference type="Pfam" id="PF13181">
    <property type="entry name" value="TPR_8"/>
    <property type="match status" value="1"/>
</dbReference>